<sequence>MRRAALILAGLLATAPARAQEEPRLGAPLPTMETVVCYTQRAAQAFITQSRRRPPVERLPENCVTTLLIAIPQEVPPNLPRFEVTVRSYAPGATTCIEHLIEGAMRRIPVVPRRQPARFVESHAIYEDGSPQDMRALVLIPQRPYALEFQEDPGRREAPGPCDQPGG</sequence>
<name>A0ABZ0PIR8_9PROT</name>
<evidence type="ECO:0000313" key="4">
    <source>
        <dbReference type="Proteomes" id="UP001305521"/>
    </source>
</evidence>
<dbReference type="EMBL" id="CP137852">
    <property type="protein sequence ID" value="WPB85619.1"/>
    <property type="molecule type" value="Genomic_DNA"/>
</dbReference>
<protein>
    <submittedName>
        <fullName evidence="3">Uncharacterized protein</fullName>
    </submittedName>
</protein>
<evidence type="ECO:0000256" key="2">
    <source>
        <dbReference type="SAM" id="SignalP"/>
    </source>
</evidence>
<feature type="signal peptide" evidence="2">
    <location>
        <begin position="1"/>
        <end position="19"/>
    </location>
</feature>
<reference evidence="3 4" key="1">
    <citation type="submission" date="2023-11" db="EMBL/GenBank/DDBJ databases">
        <title>Arctic aerobic anoxygenic photoheterotroph Sediminicoccus rosea KRV36 adapts its photosynthesis to long days of polar summer.</title>
        <authorList>
            <person name="Tomasch J."/>
            <person name="Kopejtka K."/>
            <person name="Bily T."/>
            <person name="Gardiner A.T."/>
            <person name="Gardian Z."/>
            <person name="Shivaramu S."/>
            <person name="Koblizek M."/>
            <person name="Engelhardt F."/>
            <person name="Kaftan D."/>
        </authorList>
    </citation>
    <scope>NUCLEOTIDE SEQUENCE [LARGE SCALE GENOMIC DNA]</scope>
    <source>
        <strain evidence="3 4">R-30</strain>
    </source>
</reference>
<evidence type="ECO:0000313" key="3">
    <source>
        <dbReference type="EMBL" id="WPB85619.1"/>
    </source>
</evidence>
<keyword evidence="2" id="KW-0732">Signal</keyword>
<organism evidence="3 4">
    <name type="scientific">Sediminicoccus rosea</name>
    <dbReference type="NCBI Taxonomy" id="1225128"/>
    <lineage>
        <taxon>Bacteria</taxon>
        <taxon>Pseudomonadati</taxon>
        <taxon>Pseudomonadota</taxon>
        <taxon>Alphaproteobacteria</taxon>
        <taxon>Acetobacterales</taxon>
        <taxon>Roseomonadaceae</taxon>
        <taxon>Sediminicoccus</taxon>
    </lineage>
</organism>
<proteinExistence type="predicted"/>
<accession>A0ABZ0PIR8</accession>
<dbReference type="RefSeq" id="WP_318649593.1">
    <property type="nucleotide sequence ID" value="NZ_CP137852.1"/>
</dbReference>
<feature type="region of interest" description="Disordered" evidence="1">
    <location>
        <begin position="148"/>
        <end position="167"/>
    </location>
</feature>
<feature type="chain" id="PRO_5045820116" evidence="2">
    <location>
        <begin position="20"/>
        <end position="167"/>
    </location>
</feature>
<gene>
    <name evidence="3" type="ORF">R9Z33_01805</name>
</gene>
<keyword evidence="4" id="KW-1185">Reference proteome</keyword>
<evidence type="ECO:0000256" key="1">
    <source>
        <dbReference type="SAM" id="MobiDB-lite"/>
    </source>
</evidence>
<dbReference type="Proteomes" id="UP001305521">
    <property type="component" value="Chromosome"/>
</dbReference>